<dbReference type="Gene3D" id="1.10.10.60">
    <property type="entry name" value="Homeodomain-like"/>
    <property type="match status" value="2"/>
</dbReference>
<feature type="compositionally biased region" description="Low complexity" evidence="2">
    <location>
        <begin position="541"/>
        <end position="552"/>
    </location>
</feature>
<reference evidence="4" key="1">
    <citation type="submission" date="2021-03" db="EMBL/GenBank/DDBJ databases">
        <title>Draft genome sequence of rust myrtle Austropuccinia psidii MF-1, a brazilian biotype.</title>
        <authorList>
            <person name="Quecine M.C."/>
            <person name="Pachon D.M.R."/>
            <person name="Bonatelli M.L."/>
            <person name="Correr F.H."/>
            <person name="Franceschini L.M."/>
            <person name="Leite T.F."/>
            <person name="Margarido G.R.A."/>
            <person name="Almeida C.A."/>
            <person name="Ferrarezi J.A."/>
            <person name="Labate C.A."/>
        </authorList>
    </citation>
    <scope>NUCLEOTIDE SEQUENCE</scope>
    <source>
        <strain evidence="4">MF-1</strain>
    </source>
</reference>
<feature type="region of interest" description="Disordered" evidence="2">
    <location>
        <begin position="265"/>
        <end position="285"/>
    </location>
</feature>
<protein>
    <recommendedName>
        <fullName evidence="3">HTH CENPB-type domain-containing protein</fullName>
    </recommendedName>
</protein>
<comment type="caution">
    <text evidence="4">The sequence shown here is derived from an EMBL/GenBank/DDBJ whole genome shotgun (WGS) entry which is preliminary data.</text>
</comment>
<dbReference type="GO" id="GO:0003677">
    <property type="term" value="F:DNA binding"/>
    <property type="evidence" value="ECO:0007669"/>
    <property type="project" value="UniProtKB-KW"/>
</dbReference>
<feature type="compositionally biased region" description="Polar residues" evidence="2">
    <location>
        <begin position="583"/>
        <end position="592"/>
    </location>
</feature>
<dbReference type="AlphaFoldDB" id="A0A9Q3P3W2"/>
<evidence type="ECO:0000313" key="4">
    <source>
        <dbReference type="EMBL" id="MBW0548854.1"/>
    </source>
</evidence>
<feature type="domain" description="HTH CENPB-type" evidence="3">
    <location>
        <begin position="191"/>
        <end position="264"/>
    </location>
</feature>
<dbReference type="Pfam" id="PF03221">
    <property type="entry name" value="HTH_Tnp_Tc5"/>
    <property type="match status" value="1"/>
</dbReference>
<feature type="region of interest" description="Disordered" evidence="2">
    <location>
        <begin position="499"/>
        <end position="552"/>
    </location>
</feature>
<organism evidence="4 5">
    <name type="scientific">Austropuccinia psidii MF-1</name>
    <dbReference type="NCBI Taxonomy" id="1389203"/>
    <lineage>
        <taxon>Eukaryota</taxon>
        <taxon>Fungi</taxon>
        <taxon>Dikarya</taxon>
        <taxon>Basidiomycota</taxon>
        <taxon>Pucciniomycotina</taxon>
        <taxon>Pucciniomycetes</taxon>
        <taxon>Pucciniales</taxon>
        <taxon>Sphaerophragmiaceae</taxon>
        <taxon>Austropuccinia</taxon>
    </lineage>
</organism>
<gene>
    <name evidence="4" type="ORF">O181_088569</name>
</gene>
<proteinExistence type="predicted"/>
<feature type="region of interest" description="Disordered" evidence="2">
    <location>
        <begin position="777"/>
        <end position="833"/>
    </location>
</feature>
<feature type="region of interest" description="Disordered" evidence="2">
    <location>
        <begin position="382"/>
        <end position="428"/>
    </location>
</feature>
<feature type="compositionally biased region" description="Polar residues" evidence="2">
    <location>
        <begin position="384"/>
        <end position="399"/>
    </location>
</feature>
<feature type="region of interest" description="Disordered" evidence="2">
    <location>
        <begin position="320"/>
        <end position="370"/>
    </location>
</feature>
<feature type="region of interest" description="Disordered" evidence="2">
    <location>
        <begin position="21"/>
        <end position="139"/>
    </location>
</feature>
<feature type="compositionally biased region" description="Low complexity" evidence="2">
    <location>
        <begin position="416"/>
        <end position="425"/>
    </location>
</feature>
<feature type="compositionally biased region" description="Basic residues" evidence="2">
    <location>
        <begin position="499"/>
        <end position="522"/>
    </location>
</feature>
<feature type="compositionally biased region" description="Polar residues" evidence="2">
    <location>
        <begin position="97"/>
        <end position="122"/>
    </location>
</feature>
<feature type="region of interest" description="Disordered" evidence="2">
    <location>
        <begin position="614"/>
        <end position="643"/>
    </location>
</feature>
<dbReference type="InterPro" id="IPR009057">
    <property type="entry name" value="Homeodomain-like_sf"/>
</dbReference>
<sequence length="833" mass="92228">MLSRSSSSTLLAPSFLPSISTLGPDPSYHHPSSPHHHHPQQQQTLPPPPPHHHLHHPHHQHHQHHLQRNHLNNHHHHYSHHSPLPHTPMRSPPPLSRNPSYSHHAQVNSIHLTRPLTGSTPSGRPPPKTSRRQSKLNNLDRRRICEYAAAHPKATQEDIAVQWGIDRSSVSKILKYREKWLSISPTARAAKVIKHRGGRFPQLESEVVRRCKEKSIEGGFLGDRTIKDVALVVSQEMGLGEGAFKASNGWLDAFKERAQIKGGRFLDMDRGMGPPMPDQPCSTLKSSNHRLATTLDSINSNSNIIITPGEQKMNYVQVDDLEGEEDEEEEEEEDDDDEGEEEELEEEEDDDLDEDEQAKAKQEQGDLEYDSTQVMNTEIKEHQTLPSFQENLRDSSPQSDYRHQHPSSAPTPPLSSPNSSNEGSSHGVKMQELAETLNSPLRAVGPENHGLLSDVTIVNTHDRLSDNEQEEADGMDGIEQISSATDSGSGDQTVVFKSSHHYHHHHHPANSHPNHHSTHHSRSFYGGQSDYRPVPEHCQPSSSHSRSSSLSIGSLSQQSSIYGDELYLNSPSATGLKMHPPHQLSSYASQPNFHPPPLRTAPVRRTFPSLRHAMSHPAFNSTGTTRSSQSGPPMLPPMSASSPAHQFASFPFPASSFSPVSAPPNHQAHSHLPFPSKTTSRLELAPVCPSRISHHLHSNQRDETADWTGDDSEIGFDEALGALETVMRFLQDQPTSFATPRDYMVVGELFGRMKEKKQEMMGIGNGNTLLHSRRLISSSAPSGGINPIRNGASCQQRPSSSSSNQPPPPTSSSSGNGLSLVMEDNHSMDRMEI</sequence>
<feature type="compositionally biased region" description="Acidic residues" evidence="2">
    <location>
        <begin position="320"/>
        <end position="356"/>
    </location>
</feature>
<feature type="compositionally biased region" description="Low complexity" evidence="2">
    <location>
        <begin position="793"/>
        <end position="804"/>
    </location>
</feature>
<keyword evidence="5" id="KW-1185">Reference proteome</keyword>
<feature type="compositionally biased region" description="Polar residues" evidence="2">
    <location>
        <begin position="618"/>
        <end position="629"/>
    </location>
</feature>
<dbReference type="SMART" id="SM00674">
    <property type="entry name" value="CENPB"/>
    <property type="match status" value="1"/>
</dbReference>
<dbReference type="EMBL" id="AVOT02054112">
    <property type="protein sequence ID" value="MBW0548854.1"/>
    <property type="molecule type" value="Genomic_DNA"/>
</dbReference>
<dbReference type="SUPFAM" id="SSF46689">
    <property type="entry name" value="Homeodomain-like"/>
    <property type="match status" value="1"/>
</dbReference>
<dbReference type="PROSITE" id="PS51253">
    <property type="entry name" value="HTH_CENPB"/>
    <property type="match status" value="1"/>
</dbReference>
<dbReference type="InterPro" id="IPR006600">
    <property type="entry name" value="HTH_CenpB_DNA-bd_dom"/>
</dbReference>
<evidence type="ECO:0000313" key="5">
    <source>
        <dbReference type="Proteomes" id="UP000765509"/>
    </source>
</evidence>
<accession>A0A9Q3P3W2</accession>
<feature type="compositionally biased region" description="Basic residues" evidence="2">
    <location>
        <begin position="50"/>
        <end position="80"/>
    </location>
</feature>
<name>A0A9Q3P3W2_9BASI</name>
<evidence type="ECO:0000259" key="3">
    <source>
        <dbReference type="PROSITE" id="PS51253"/>
    </source>
</evidence>
<evidence type="ECO:0000256" key="2">
    <source>
        <dbReference type="SAM" id="MobiDB-lite"/>
    </source>
</evidence>
<evidence type="ECO:0000256" key="1">
    <source>
        <dbReference type="ARBA" id="ARBA00023125"/>
    </source>
</evidence>
<dbReference type="Proteomes" id="UP000765509">
    <property type="component" value="Unassembled WGS sequence"/>
</dbReference>
<feature type="region of interest" description="Disordered" evidence="2">
    <location>
        <begin position="573"/>
        <end position="602"/>
    </location>
</feature>
<feature type="compositionally biased region" description="Basic and acidic residues" evidence="2">
    <location>
        <begin position="823"/>
        <end position="833"/>
    </location>
</feature>
<keyword evidence="1" id="KW-0238">DNA-binding</keyword>
<dbReference type="OrthoDB" id="2507306at2759"/>